<evidence type="ECO:0000313" key="2">
    <source>
        <dbReference type="EMBL" id="ADN76219.1"/>
    </source>
</evidence>
<protein>
    <submittedName>
        <fullName evidence="2">Uncharacterized protein</fullName>
    </submittedName>
</protein>
<reference evidence="2 3" key="1">
    <citation type="journal article" date="2010" name="Stand. Genomic Sci.">
        <title>Complete genome sequence of Ferrimonas balearica type strain (PAT).</title>
        <authorList>
            <person name="Nolan M."/>
            <person name="Sikorski J."/>
            <person name="Davenport K."/>
            <person name="Lucas S."/>
            <person name="Glavina Del Rio T."/>
            <person name="Tice H."/>
            <person name="Cheng J."/>
            <person name="Goodwin L."/>
            <person name="Pitluck S."/>
            <person name="Liolios K."/>
            <person name="Ivanova N."/>
            <person name="Mavromatis K."/>
            <person name="Ovchinnikova G."/>
            <person name="Pati A."/>
            <person name="Chen A."/>
            <person name="Palaniappan K."/>
            <person name="Land M."/>
            <person name="Hauser L."/>
            <person name="Chang Y."/>
            <person name="Jeffries C."/>
            <person name="Tapia R."/>
            <person name="Brettin T."/>
            <person name="Detter J."/>
            <person name="Han C."/>
            <person name="Yasawong M."/>
            <person name="Rohde M."/>
            <person name="Tindall B."/>
            <person name="Goker M."/>
            <person name="Woyke T."/>
            <person name="Bristow J."/>
            <person name="Eisen J."/>
            <person name="Markowitz V."/>
            <person name="Hugenholtz P."/>
            <person name="Kyrpides N."/>
            <person name="Klenk H."/>
            <person name="Lapidus A."/>
        </authorList>
    </citation>
    <scope>NUCLEOTIDE SEQUENCE [LARGE SCALE GENOMIC DNA]</scope>
    <source>
        <strain evidence="3">DSM 9799 / CCM 4581 / KCTC 23876 / PAT</strain>
    </source>
</reference>
<dbReference type="OrthoDB" id="6252753at2"/>
<accession>E1SU86</accession>
<dbReference type="InterPro" id="IPR024077">
    <property type="entry name" value="Neurolysin/TOP_dom2"/>
</dbReference>
<evidence type="ECO:0000256" key="1">
    <source>
        <dbReference type="SAM" id="SignalP"/>
    </source>
</evidence>
<dbReference type="STRING" id="550540.Fbal_2016"/>
<dbReference type="HOGENOM" id="CLU_551801_0_0_6"/>
<dbReference type="KEGG" id="fbl:Fbal_2016"/>
<keyword evidence="1" id="KW-0732">Signal</keyword>
<dbReference type="EMBL" id="CP002209">
    <property type="protein sequence ID" value="ADN76219.1"/>
    <property type="molecule type" value="Genomic_DNA"/>
</dbReference>
<sequence>MKVATTKPWRHCLNALALAGALLPQAASSTELLSYCLNQIEAIGAPVMEPLSRHRQFGQLVLLRDQLKYLAESGDSDDLGRCTLLLNKAMGQFRPQPQPDPTLLALQAQLLHLDKQVLKTVAIGTPRCMAGLAPDHPTTLDLEASAVSRYLNQASDSGCRRAVWLAYQNRGAPDARVPLRHYRERASEQARAARFDSDADQQLQHTPLLQADRVAEFLNQLEPDDRQLPWQPRAPEPQLSTPPEQIARQSLQRLVAILGLSLEQIEPGQWQLWDDDRLLGYLSLQGGEASAQTLLQNHWIGLSPAVAQLTYRTRPWYPRHWHRWMAQSAETLVSMAGQPLPYASSPSGGAGYGFGRALARQPDLQQAVLGETLPPRPLYSAWALYQARMGLAVAQQAPWSPTALSRYSERWFQHYFQQPAPSGLAPWNSHSDWAIAGARAYLPIWYAHRGERLLAQWQAGELSADQIWLALAFADGEPWPQNQKSPAEYAGPTF</sequence>
<dbReference type="Proteomes" id="UP000006683">
    <property type="component" value="Chromosome"/>
</dbReference>
<proteinExistence type="predicted"/>
<feature type="chain" id="PRO_5003151142" evidence="1">
    <location>
        <begin position="27"/>
        <end position="494"/>
    </location>
</feature>
<dbReference type="Gene3D" id="1.10.1370.10">
    <property type="entry name" value="Neurolysin, domain 3"/>
    <property type="match status" value="1"/>
</dbReference>
<organism evidence="2 3">
    <name type="scientific">Ferrimonas balearica (strain DSM 9799 / CCM 4581 / KCTC 23876 / PAT)</name>
    <dbReference type="NCBI Taxonomy" id="550540"/>
    <lineage>
        <taxon>Bacteria</taxon>
        <taxon>Pseudomonadati</taxon>
        <taxon>Pseudomonadota</taxon>
        <taxon>Gammaproteobacteria</taxon>
        <taxon>Alteromonadales</taxon>
        <taxon>Ferrimonadaceae</taxon>
        <taxon>Ferrimonas</taxon>
    </lineage>
</organism>
<feature type="signal peptide" evidence="1">
    <location>
        <begin position="1"/>
        <end position="26"/>
    </location>
</feature>
<evidence type="ECO:0000313" key="3">
    <source>
        <dbReference type="Proteomes" id="UP000006683"/>
    </source>
</evidence>
<keyword evidence="3" id="KW-1185">Reference proteome</keyword>
<name>E1SU86_FERBD</name>
<dbReference type="RefSeq" id="WP_013345525.1">
    <property type="nucleotide sequence ID" value="NC_014541.1"/>
</dbReference>
<dbReference type="AlphaFoldDB" id="E1SU86"/>
<dbReference type="GeneID" id="67182226"/>
<gene>
    <name evidence="2" type="ordered locus">Fbal_2016</name>
</gene>
<dbReference type="SUPFAM" id="SSF55486">
    <property type="entry name" value="Metalloproteases ('zincins'), catalytic domain"/>
    <property type="match status" value="1"/>
</dbReference>